<keyword evidence="4" id="KW-0547">Nucleotide-binding</keyword>
<accession>A0ABX6QS13</accession>
<dbReference type="InterPro" id="IPR039421">
    <property type="entry name" value="Type_1_exporter"/>
</dbReference>
<organism evidence="11 12">
    <name type="scientific">Peteryoungia desertarenae</name>
    <dbReference type="NCBI Taxonomy" id="1813451"/>
    <lineage>
        <taxon>Bacteria</taxon>
        <taxon>Pseudomonadati</taxon>
        <taxon>Pseudomonadota</taxon>
        <taxon>Alphaproteobacteria</taxon>
        <taxon>Hyphomicrobiales</taxon>
        <taxon>Rhizobiaceae</taxon>
        <taxon>Peteryoungia</taxon>
    </lineage>
</organism>
<name>A0ABX6QS13_9HYPH</name>
<keyword evidence="3 8" id="KW-0812">Transmembrane</keyword>
<feature type="transmembrane region" description="Helical" evidence="8">
    <location>
        <begin position="41"/>
        <end position="64"/>
    </location>
</feature>
<dbReference type="PANTHER" id="PTHR43394">
    <property type="entry name" value="ATP-DEPENDENT PERMEASE MDL1, MITOCHONDRIAL"/>
    <property type="match status" value="1"/>
</dbReference>
<keyword evidence="7 8" id="KW-0472">Membrane</keyword>
<evidence type="ECO:0000256" key="7">
    <source>
        <dbReference type="ARBA" id="ARBA00023136"/>
    </source>
</evidence>
<keyword evidence="5 11" id="KW-0067">ATP-binding</keyword>
<dbReference type="PROSITE" id="PS50929">
    <property type="entry name" value="ABC_TM1F"/>
    <property type="match status" value="1"/>
</dbReference>
<keyword evidence="12" id="KW-1185">Reference proteome</keyword>
<keyword evidence="6 8" id="KW-1133">Transmembrane helix</keyword>
<feature type="transmembrane region" description="Helical" evidence="8">
    <location>
        <begin position="91"/>
        <end position="112"/>
    </location>
</feature>
<dbReference type="PANTHER" id="PTHR43394:SF1">
    <property type="entry name" value="ATP-BINDING CASSETTE SUB-FAMILY B MEMBER 10, MITOCHONDRIAL"/>
    <property type="match status" value="1"/>
</dbReference>
<dbReference type="InterPro" id="IPR003439">
    <property type="entry name" value="ABC_transporter-like_ATP-bd"/>
</dbReference>
<dbReference type="CDD" id="cd07346">
    <property type="entry name" value="ABC_6TM_exporters"/>
    <property type="match status" value="1"/>
</dbReference>
<dbReference type="PROSITE" id="PS00211">
    <property type="entry name" value="ABC_TRANSPORTER_1"/>
    <property type="match status" value="1"/>
</dbReference>
<dbReference type="GO" id="GO:0005524">
    <property type="term" value="F:ATP binding"/>
    <property type="evidence" value="ECO:0007669"/>
    <property type="project" value="UniProtKB-KW"/>
</dbReference>
<dbReference type="SUPFAM" id="SSF90123">
    <property type="entry name" value="ABC transporter transmembrane region"/>
    <property type="match status" value="1"/>
</dbReference>
<dbReference type="InterPro" id="IPR036640">
    <property type="entry name" value="ABC1_TM_sf"/>
</dbReference>
<dbReference type="InterPro" id="IPR017871">
    <property type="entry name" value="ABC_transporter-like_CS"/>
</dbReference>
<dbReference type="SUPFAM" id="SSF52540">
    <property type="entry name" value="P-loop containing nucleoside triphosphate hydrolases"/>
    <property type="match status" value="1"/>
</dbReference>
<feature type="transmembrane region" description="Helical" evidence="8">
    <location>
        <begin position="298"/>
        <end position="317"/>
    </location>
</feature>
<proteinExistence type="inferred from homology"/>
<protein>
    <submittedName>
        <fullName evidence="11">ABC transporter ATP-binding protein</fullName>
    </submittedName>
</protein>
<feature type="transmembrane region" description="Helical" evidence="8">
    <location>
        <begin position="269"/>
        <end position="292"/>
    </location>
</feature>
<dbReference type="Gene3D" id="1.20.1560.10">
    <property type="entry name" value="ABC transporter type 1, transmembrane domain"/>
    <property type="match status" value="1"/>
</dbReference>
<dbReference type="InterPro" id="IPR027417">
    <property type="entry name" value="P-loop_NTPase"/>
</dbReference>
<dbReference type="Gene3D" id="3.40.50.300">
    <property type="entry name" value="P-loop containing nucleotide triphosphate hydrolases"/>
    <property type="match status" value="1"/>
</dbReference>
<gene>
    <name evidence="11" type="ORF">FE840_016300</name>
</gene>
<evidence type="ECO:0000256" key="1">
    <source>
        <dbReference type="ARBA" id="ARBA00004651"/>
    </source>
</evidence>
<evidence type="ECO:0000256" key="6">
    <source>
        <dbReference type="ARBA" id="ARBA00022989"/>
    </source>
</evidence>
<evidence type="ECO:0000256" key="5">
    <source>
        <dbReference type="ARBA" id="ARBA00022840"/>
    </source>
</evidence>
<feature type="transmembrane region" description="Helical" evidence="8">
    <location>
        <begin position="167"/>
        <end position="186"/>
    </location>
</feature>
<evidence type="ECO:0000256" key="3">
    <source>
        <dbReference type="ARBA" id="ARBA00022692"/>
    </source>
</evidence>
<comment type="subcellular location">
    <subcellularLocation>
        <location evidence="1">Cell membrane</location>
        <topology evidence="1">Multi-pass membrane protein</topology>
    </subcellularLocation>
</comment>
<reference evidence="11 12" key="1">
    <citation type="submission" date="2020-06" db="EMBL/GenBank/DDBJ databases">
        <title>Genome sequence of Rhizobium sp strain ADMK78.</title>
        <authorList>
            <person name="Rahi P."/>
        </authorList>
    </citation>
    <scope>NUCLEOTIDE SEQUENCE [LARGE SCALE GENOMIC DNA]</scope>
    <source>
        <strain evidence="11 12">ADMK78</strain>
    </source>
</reference>
<feature type="transmembrane region" description="Helical" evidence="8">
    <location>
        <begin position="192"/>
        <end position="211"/>
    </location>
</feature>
<dbReference type="Proteomes" id="UP000308530">
    <property type="component" value="Chromosome"/>
</dbReference>
<feature type="domain" description="ABC transmembrane type-1" evidence="10">
    <location>
        <begin position="44"/>
        <end position="335"/>
    </location>
</feature>
<dbReference type="RefSeq" id="WP_138286609.1">
    <property type="nucleotide sequence ID" value="NZ_CP058350.1"/>
</dbReference>
<evidence type="ECO:0000256" key="8">
    <source>
        <dbReference type="SAM" id="Phobius"/>
    </source>
</evidence>
<evidence type="ECO:0000259" key="10">
    <source>
        <dbReference type="PROSITE" id="PS50929"/>
    </source>
</evidence>
<dbReference type="InterPro" id="IPR003593">
    <property type="entry name" value="AAA+_ATPase"/>
</dbReference>
<evidence type="ECO:0000313" key="12">
    <source>
        <dbReference type="Proteomes" id="UP000308530"/>
    </source>
</evidence>
<dbReference type="PROSITE" id="PS50893">
    <property type="entry name" value="ABC_TRANSPORTER_2"/>
    <property type="match status" value="1"/>
</dbReference>
<dbReference type="EMBL" id="CP058350">
    <property type="protein sequence ID" value="QLF70982.1"/>
    <property type="molecule type" value="Genomic_DNA"/>
</dbReference>
<dbReference type="SMART" id="SM00382">
    <property type="entry name" value="AAA"/>
    <property type="match status" value="1"/>
</dbReference>
<sequence>MFQAVARYFENWLDPFAKTEGLRPPQSTLAFVWFYVRQAKLAFFLMAIFGGAVAVLEAGLFWFVGRLVDLLDTVPKEAGWDGLVQAHGLELIAMALVVLVGRFIVVTIGALVEEQVIVLNFFNLVRWQAHAHVARQSVSFFQNDFAGRIVAKVWSAGQSTGDLLTSMLQVVWFMVIYTVSTMALVAQLDWRLAAIIGTWVAIFLLLARYFVPKIRHHAKQTAEASSMLNGRLVDSYSNIQTLKLFGREKQNDHYIKAGFERFQNAIRPFARLLTGVRASLALLSGVMIVMVAALSVELWFAGAVTAGGVAFTLGLVLRLNMLLGRMMTQLNGIMRNIGTIQNSAELIAKPIELTDKPDAPDLKVVSPEIRFEDVSFHYGRSKGAIDHLTLTIEPGEKVGIVGRSGAGKSTLVNLLLRFYDLEGGRILIDGQNIAEVRQESLRSQIGMVTQDTALLHRSIRDNILFGREDASEAQLMRAAERAEALDFILKLEDQRGRTGFDAHVGERGVKLSGGQRQRIAIARVMLKDAPILVLDEATSALDSEVEAAIQSNLDRLMQGKTVLAIAHRLSTIAALDRLVVMDKGRIIEQGSHAELVALGGLYSELWARQSGGFLDTKAPDPVLVNAG</sequence>
<evidence type="ECO:0000259" key="9">
    <source>
        <dbReference type="PROSITE" id="PS50893"/>
    </source>
</evidence>
<evidence type="ECO:0000313" key="11">
    <source>
        <dbReference type="EMBL" id="QLF70982.1"/>
    </source>
</evidence>
<dbReference type="InterPro" id="IPR011527">
    <property type="entry name" value="ABC1_TM_dom"/>
</dbReference>
<dbReference type="Pfam" id="PF00664">
    <property type="entry name" value="ABC_membrane"/>
    <property type="match status" value="1"/>
</dbReference>
<dbReference type="Pfam" id="PF00005">
    <property type="entry name" value="ABC_tran"/>
    <property type="match status" value="1"/>
</dbReference>
<evidence type="ECO:0000256" key="2">
    <source>
        <dbReference type="ARBA" id="ARBA00005417"/>
    </source>
</evidence>
<feature type="domain" description="ABC transporter" evidence="9">
    <location>
        <begin position="369"/>
        <end position="608"/>
    </location>
</feature>
<evidence type="ECO:0000256" key="4">
    <source>
        <dbReference type="ARBA" id="ARBA00022741"/>
    </source>
</evidence>
<comment type="similarity">
    <text evidence="2">Belongs to the ABC transporter superfamily.</text>
</comment>